<feature type="transmembrane region" description="Helical" evidence="1">
    <location>
        <begin position="773"/>
        <end position="803"/>
    </location>
</feature>
<evidence type="ECO:0000313" key="2">
    <source>
        <dbReference type="EMBL" id="GIH84731.1"/>
    </source>
</evidence>
<dbReference type="InterPro" id="IPR050250">
    <property type="entry name" value="Macrolide_Exporter_MacB"/>
</dbReference>
<feature type="transmembrane region" description="Helical" evidence="1">
    <location>
        <begin position="835"/>
        <end position="857"/>
    </location>
</feature>
<dbReference type="AlphaFoldDB" id="A0A8J3RX61"/>
<dbReference type="GO" id="GO:0005886">
    <property type="term" value="C:plasma membrane"/>
    <property type="evidence" value="ECO:0007669"/>
    <property type="project" value="TreeGrafter"/>
</dbReference>
<protein>
    <recommendedName>
        <fullName evidence="4">ABC transporter permease</fullName>
    </recommendedName>
</protein>
<evidence type="ECO:0000313" key="3">
    <source>
        <dbReference type="Proteomes" id="UP000655044"/>
    </source>
</evidence>
<dbReference type="PANTHER" id="PTHR30572:SF4">
    <property type="entry name" value="ABC TRANSPORTER PERMEASE YTRF"/>
    <property type="match status" value="1"/>
</dbReference>
<dbReference type="EMBL" id="BOOI01000026">
    <property type="protein sequence ID" value="GIH84731.1"/>
    <property type="molecule type" value="Genomic_DNA"/>
</dbReference>
<keyword evidence="3" id="KW-1185">Reference proteome</keyword>
<feature type="transmembrane region" description="Helical" evidence="1">
    <location>
        <begin position="330"/>
        <end position="354"/>
    </location>
</feature>
<sequence length="868" mass="90459">MSAFSAALRISRRDARRARGRSALIITMIGLPVLVITLFLILMETMSISSTEGVTAELGTADARIRETYTRGEVYQDVEGRDWAAPAEPGGPARSRTAAEVAALLGAGTRLVPIGQGSVEVRNGGGYDHVSAHEVDLRDPLTAGMYRLVEGRLPASPQEVAVTPGMRELGARIGGTLTVTRQDRPVRVVGVVGHPHHLDGREMVGLPGTLFPDRRDDEADWSIRAGWLADTPQPVTWDVVRRLNAAGLTAFSRAVVADPPASTAPYAAESDVDRIGTVVLIGVMIVLEVVLLAGPAFLVGLRRRRRELALIAAQDGSPGHLRMVVLADGLVLGGGAALLGLVLSLGLAGLAVVFEAGRLVGRAGPFDIPVVPVAAVTSLGLLSGLAAAVVPAVQAGRQDVAAVLGGRRGEARDRAGRPVLGVILLAAGVGATFFAVRLDVVWVSAAAVLSQLGLIALTPRLVRAAAGLAARLPLPFRLAARDASRHRARTASAVAAVMTATAAFTAAGVAINSNFADNRDSFQTTVPAGTLVITGSELDDGEWAEVTEAVRERLPGVPLIEAAEGRDARGRIMGTRIRGGGPGMPGVDSLPIGDSRLLRLIQGRPDPVAAEAFAAGKAVVFNPALVRDGRLAVTLFPRHRGEDHKEVTFPAVVAEAADPRHAVAVLPASALRTVGLTAVVRSLYVDPAAHRIGIDQLSRFHREVDAVNKETSTYVERGFDDGYLAPQMWVLLGAALVLVLGGTFVATGLAAADLRPDLATMASVGAPPGTRRLVVAGQAGFIAGLGVLVGALAGVVTGIGAAWHMTVQEYSHTFVLLRGGLPPFPDGEPTVELPWLFLAVIVIGLPVLAAAVAGLFARTRVTLTRRMT</sequence>
<comment type="caution">
    <text evidence="2">The sequence shown here is derived from an EMBL/GenBank/DDBJ whole genome shotgun (WGS) entry which is preliminary data.</text>
</comment>
<proteinExistence type="predicted"/>
<evidence type="ECO:0008006" key="4">
    <source>
        <dbReference type="Google" id="ProtNLM"/>
    </source>
</evidence>
<keyword evidence="1" id="KW-1133">Transmembrane helix</keyword>
<dbReference type="OrthoDB" id="3405625at2"/>
<dbReference type="Proteomes" id="UP000655044">
    <property type="component" value="Unassembled WGS sequence"/>
</dbReference>
<feature type="transmembrane region" description="Helical" evidence="1">
    <location>
        <begin position="374"/>
        <end position="394"/>
    </location>
</feature>
<evidence type="ECO:0000256" key="1">
    <source>
        <dbReference type="SAM" id="Phobius"/>
    </source>
</evidence>
<organism evidence="2 3">
    <name type="scientific">Planobispora rosea</name>
    <dbReference type="NCBI Taxonomy" id="35762"/>
    <lineage>
        <taxon>Bacteria</taxon>
        <taxon>Bacillati</taxon>
        <taxon>Actinomycetota</taxon>
        <taxon>Actinomycetes</taxon>
        <taxon>Streptosporangiales</taxon>
        <taxon>Streptosporangiaceae</taxon>
        <taxon>Planobispora</taxon>
    </lineage>
</organism>
<feature type="transmembrane region" description="Helical" evidence="1">
    <location>
        <begin position="278"/>
        <end position="301"/>
    </location>
</feature>
<accession>A0A8J3RX61</accession>
<keyword evidence="1" id="KW-0472">Membrane</keyword>
<feature type="transmembrane region" description="Helical" evidence="1">
    <location>
        <begin position="728"/>
        <end position="752"/>
    </location>
</feature>
<reference evidence="2" key="1">
    <citation type="submission" date="2021-01" db="EMBL/GenBank/DDBJ databases">
        <title>Whole genome shotgun sequence of Planobispora rosea NBRC 15558.</title>
        <authorList>
            <person name="Komaki H."/>
            <person name="Tamura T."/>
        </authorList>
    </citation>
    <scope>NUCLEOTIDE SEQUENCE</scope>
    <source>
        <strain evidence="2">NBRC 15558</strain>
    </source>
</reference>
<feature type="transmembrane region" description="Helical" evidence="1">
    <location>
        <begin position="442"/>
        <end position="462"/>
    </location>
</feature>
<dbReference type="PANTHER" id="PTHR30572">
    <property type="entry name" value="MEMBRANE COMPONENT OF TRANSPORTER-RELATED"/>
    <property type="match status" value="1"/>
</dbReference>
<dbReference type="RefSeq" id="WP_068926557.1">
    <property type="nucleotide sequence ID" value="NZ_BMQP01000006.1"/>
</dbReference>
<gene>
    <name evidence="2" type="ORF">Pro02_31390</name>
</gene>
<feature type="transmembrane region" description="Helical" evidence="1">
    <location>
        <begin position="415"/>
        <end position="436"/>
    </location>
</feature>
<name>A0A8J3RX61_PLARO</name>
<feature type="transmembrane region" description="Helical" evidence="1">
    <location>
        <begin position="21"/>
        <end position="43"/>
    </location>
</feature>
<dbReference type="GO" id="GO:0022857">
    <property type="term" value="F:transmembrane transporter activity"/>
    <property type="evidence" value="ECO:0007669"/>
    <property type="project" value="TreeGrafter"/>
</dbReference>
<feature type="transmembrane region" description="Helical" evidence="1">
    <location>
        <begin position="491"/>
        <end position="511"/>
    </location>
</feature>
<keyword evidence="1" id="KW-0812">Transmembrane</keyword>